<organism evidence="4 5">
    <name type="scientific">Serendipita indica (strain DSM 11827)</name>
    <name type="common">Root endophyte fungus</name>
    <name type="synonym">Piriformospora indica</name>
    <dbReference type="NCBI Taxonomy" id="1109443"/>
    <lineage>
        <taxon>Eukaryota</taxon>
        <taxon>Fungi</taxon>
        <taxon>Dikarya</taxon>
        <taxon>Basidiomycota</taxon>
        <taxon>Agaricomycotina</taxon>
        <taxon>Agaricomycetes</taxon>
        <taxon>Sebacinales</taxon>
        <taxon>Serendipitaceae</taxon>
        <taxon>Serendipita</taxon>
    </lineage>
</organism>
<dbReference type="Proteomes" id="UP000007148">
    <property type="component" value="Unassembled WGS sequence"/>
</dbReference>
<dbReference type="InterPro" id="IPR024884">
    <property type="entry name" value="NAPE-PLD"/>
</dbReference>
<name>G4TMN9_SERID</name>
<keyword evidence="5" id="KW-1185">Reference proteome</keyword>
<evidence type="ECO:0000256" key="1">
    <source>
        <dbReference type="PIRSR" id="PIRSR038896-50"/>
    </source>
</evidence>
<feature type="binding site" evidence="1">
    <location>
        <position position="158"/>
    </location>
    <ligand>
        <name>an N-acyl-1,2-diacyl-sn-glycero-3-phosphoethanolamine</name>
        <dbReference type="ChEBI" id="CHEBI:62537"/>
    </ligand>
</feature>
<protein>
    <recommendedName>
        <fullName evidence="3">Metallo-beta-lactamase domain-containing protein</fullName>
    </recommendedName>
</protein>
<dbReference type="SUPFAM" id="SSF56281">
    <property type="entry name" value="Metallo-hydrolase/oxidoreductase"/>
    <property type="match status" value="1"/>
</dbReference>
<dbReference type="GO" id="GO:0008270">
    <property type="term" value="F:zinc ion binding"/>
    <property type="evidence" value="ECO:0007669"/>
    <property type="project" value="InterPro"/>
</dbReference>
<dbReference type="GO" id="GO:0070290">
    <property type="term" value="F:N-acylphosphatidylethanolamine-specific phospholipase D activity"/>
    <property type="evidence" value="ECO:0007669"/>
    <property type="project" value="InterPro"/>
</dbReference>
<dbReference type="PIRSF" id="PIRSF038896">
    <property type="entry name" value="NAPE-PLD"/>
    <property type="match status" value="1"/>
</dbReference>
<reference evidence="4 5" key="1">
    <citation type="journal article" date="2011" name="PLoS Pathog.">
        <title>Endophytic Life Strategies Decoded by Genome and Transcriptome Analyses of the Mutualistic Root Symbiont Piriformospora indica.</title>
        <authorList>
            <person name="Zuccaro A."/>
            <person name="Lahrmann U."/>
            <person name="Guldener U."/>
            <person name="Langen G."/>
            <person name="Pfiffi S."/>
            <person name="Biedenkopf D."/>
            <person name="Wong P."/>
            <person name="Samans B."/>
            <person name="Grimm C."/>
            <person name="Basiewicz M."/>
            <person name="Murat C."/>
            <person name="Martin F."/>
            <person name="Kogel K.H."/>
        </authorList>
    </citation>
    <scope>NUCLEOTIDE SEQUENCE [LARGE SCALE GENOMIC DNA]</scope>
    <source>
        <strain evidence="4 5">DSM 11827</strain>
    </source>
</reference>
<dbReference type="AlphaFoldDB" id="G4TMN9"/>
<dbReference type="PANTHER" id="PTHR15032">
    <property type="entry name" value="N-ACYL-PHOSPHATIDYLETHANOLAMINE-HYDROLYZING PHOSPHOLIPASE D"/>
    <property type="match status" value="1"/>
</dbReference>
<proteinExistence type="predicted"/>
<dbReference type="GO" id="GO:0070292">
    <property type="term" value="P:N-acylphosphatidylethanolamine metabolic process"/>
    <property type="evidence" value="ECO:0007669"/>
    <property type="project" value="TreeGrafter"/>
</dbReference>
<accession>G4TMN9</accession>
<dbReference type="eggNOG" id="KOG3798">
    <property type="taxonomic scope" value="Eukaryota"/>
</dbReference>
<comment type="caution">
    <text evidence="4">The sequence shown here is derived from an EMBL/GenBank/DDBJ whole genome shotgun (WGS) entry which is preliminary data.</text>
</comment>
<dbReference type="HOGENOM" id="CLU_020884_2_0_1"/>
<dbReference type="GO" id="GO:0005737">
    <property type="term" value="C:cytoplasm"/>
    <property type="evidence" value="ECO:0007669"/>
    <property type="project" value="TreeGrafter"/>
</dbReference>
<dbReference type="GO" id="GO:0070291">
    <property type="term" value="P:N-acylethanolamine metabolic process"/>
    <property type="evidence" value="ECO:0007669"/>
    <property type="project" value="TreeGrafter"/>
</dbReference>
<dbReference type="OrthoDB" id="332863at2759"/>
<evidence type="ECO:0000259" key="3">
    <source>
        <dbReference type="Pfam" id="PF12706"/>
    </source>
</evidence>
<dbReference type="OMA" id="QHWTRRT"/>
<feature type="domain" description="Metallo-beta-lactamase" evidence="3">
    <location>
        <begin position="110"/>
        <end position="360"/>
    </location>
</feature>
<dbReference type="Pfam" id="PF12706">
    <property type="entry name" value="Lactamase_B_2"/>
    <property type="match status" value="1"/>
</dbReference>
<dbReference type="InParanoid" id="G4TMN9"/>
<dbReference type="PANTHER" id="PTHR15032:SF4">
    <property type="entry name" value="N-ACYL-PHOSPHATIDYLETHANOLAMINE-HYDROLYZING PHOSPHOLIPASE D"/>
    <property type="match status" value="1"/>
</dbReference>
<dbReference type="InterPro" id="IPR036866">
    <property type="entry name" value="RibonucZ/Hydroxyglut_hydro"/>
</dbReference>
<feature type="region of interest" description="Disordered" evidence="2">
    <location>
        <begin position="1"/>
        <end position="30"/>
    </location>
</feature>
<evidence type="ECO:0000313" key="5">
    <source>
        <dbReference type="Proteomes" id="UP000007148"/>
    </source>
</evidence>
<evidence type="ECO:0000256" key="2">
    <source>
        <dbReference type="SAM" id="MobiDB-lite"/>
    </source>
</evidence>
<evidence type="ECO:0000313" key="4">
    <source>
        <dbReference type="EMBL" id="CCA72582.1"/>
    </source>
</evidence>
<gene>
    <name evidence="4" type="ORF">PIIN_06519</name>
</gene>
<sequence length="405" mass="45047">MSTALVTVTRPAKEQQNGPRPAHHRNDTKSLFQNPWPSFVDVPPAVMAGFLWKSIFSLPKPPKDIEALLKWQKPTWGSEANKNELKATWLGHACFLVELPTPKGASRGARILFDPVLSHRCSPFSFMGPARYTRPPISLEELGNLTHVDAVVISHDHYDHMDVQSLAILKEKHNPHFFAPLNNDDRFVGVDIAPTHFHCLDWWEDREVSVQLPPSPQLKQEGAAGEATEGPTVHFRLTCTPSQHQSARTPFDRFHTLWGSWALEELHVTSPSSPPTVGYKVWFAGDTGYRHVAQGQDEDTVPYCPAFKEIGEKFGGFDLGLIPIGAYDPRQAMSSWHASPNDAVRIFQDVRAKKAIAMHWGTWTLTIEPVLEPPRLLAAAVEKAGLASDAFDTCGLGETVIIPRS</sequence>
<dbReference type="EMBL" id="CAFZ01000172">
    <property type="protein sequence ID" value="CCA72582.1"/>
    <property type="molecule type" value="Genomic_DNA"/>
</dbReference>
<dbReference type="STRING" id="1109443.G4TMN9"/>
<dbReference type="InterPro" id="IPR001279">
    <property type="entry name" value="Metallo-B-lactamas"/>
</dbReference>
<feature type="binding site" evidence="1">
    <location>
        <position position="337"/>
    </location>
    <ligand>
        <name>an N-acyl-1,2-diacyl-sn-glycero-3-phosphoethanolamine</name>
        <dbReference type="ChEBI" id="CHEBI:62537"/>
    </ligand>
</feature>
<dbReference type="Gene3D" id="3.60.15.10">
    <property type="entry name" value="Ribonuclease Z/Hydroxyacylglutathione hydrolase-like"/>
    <property type="match status" value="1"/>
</dbReference>